<gene>
    <name evidence="1" type="ORF">PPENT_87.1.T1350135</name>
</gene>
<organism evidence="1 2">
    <name type="scientific">Paramecium pentaurelia</name>
    <dbReference type="NCBI Taxonomy" id="43138"/>
    <lineage>
        <taxon>Eukaryota</taxon>
        <taxon>Sar</taxon>
        <taxon>Alveolata</taxon>
        <taxon>Ciliophora</taxon>
        <taxon>Intramacronucleata</taxon>
        <taxon>Oligohymenophorea</taxon>
        <taxon>Peniculida</taxon>
        <taxon>Parameciidae</taxon>
        <taxon>Paramecium</taxon>
    </lineage>
</organism>
<name>A0A8S1XTP5_9CILI</name>
<dbReference type="AlphaFoldDB" id="A0A8S1XTP5"/>
<reference evidence="1" key="1">
    <citation type="submission" date="2021-01" db="EMBL/GenBank/DDBJ databases">
        <authorList>
            <consortium name="Genoscope - CEA"/>
            <person name="William W."/>
        </authorList>
    </citation>
    <scope>NUCLEOTIDE SEQUENCE</scope>
</reference>
<accession>A0A8S1XTP5</accession>
<evidence type="ECO:0000313" key="2">
    <source>
        <dbReference type="Proteomes" id="UP000689195"/>
    </source>
</evidence>
<keyword evidence="2" id="KW-1185">Reference proteome</keyword>
<protein>
    <submittedName>
        <fullName evidence="1">Uncharacterized protein</fullName>
    </submittedName>
</protein>
<dbReference type="Proteomes" id="UP000689195">
    <property type="component" value="Unassembled WGS sequence"/>
</dbReference>
<sequence length="114" mass="13908">MIQQNNYLENQDIKSKIIIKETSKEEINLQSENQDISFHYKNQTSDQFYLILQQAIFELIHRIQLEEVHKILRDFFDQTRFDMLNINKVLSLVQNQHPQAIFNYQQFKMFIRLT</sequence>
<evidence type="ECO:0000313" key="1">
    <source>
        <dbReference type="EMBL" id="CAD8203992.1"/>
    </source>
</evidence>
<proteinExistence type="predicted"/>
<comment type="caution">
    <text evidence="1">The sequence shown here is derived from an EMBL/GenBank/DDBJ whole genome shotgun (WGS) entry which is preliminary data.</text>
</comment>
<dbReference type="EMBL" id="CAJJDO010000135">
    <property type="protein sequence ID" value="CAD8203992.1"/>
    <property type="molecule type" value="Genomic_DNA"/>
</dbReference>